<proteinExistence type="predicted"/>
<dbReference type="RefSeq" id="WP_189046137.1">
    <property type="nucleotide sequence ID" value="NZ_BMJQ01000006.1"/>
</dbReference>
<sequence length="259" mass="27223">MKDVRQQALLAELRARVRAQEMNARRDGPVPTLPFGVPELDAVLPSGGLMLGAVHEVLSGGPDLTHATAAVIFVAGILARTCGTVIWAFGRRDLFAPALAGVGLHPDRVIYVEAGDSKGALLVMEEALRYAGLAGVVGEIEGKVDLTGSRRLQLAAEGSGGLGLMIRRPRRRGDDITAEPTAARTRWSISAIPSPPALEWSPDVPGVGPARWRLDLVRCRGGEPKSFIVGACDETGRLGLPAGLADRQGSPNQPQLAVG</sequence>
<comment type="caution">
    <text evidence="1">The sequence shown here is derived from an EMBL/GenBank/DDBJ whole genome shotgun (WGS) entry which is preliminary data.</text>
</comment>
<reference evidence="1" key="2">
    <citation type="submission" date="2020-09" db="EMBL/GenBank/DDBJ databases">
        <authorList>
            <person name="Sun Q."/>
            <person name="Zhou Y."/>
        </authorList>
    </citation>
    <scope>NUCLEOTIDE SEQUENCE</scope>
    <source>
        <strain evidence="1">CGMCC 1.15725</strain>
    </source>
</reference>
<dbReference type="Gene3D" id="3.40.50.300">
    <property type="entry name" value="P-loop containing nucleotide triphosphate hydrolases"/>
    <property type="match status" value="1"/>
</dbReference>
<protein>
    <recommendedName>
        <fullName evidence="3">Protein ImuA</fullName>
    </recommendedName>
</protein>
<dbReference type="PIRSF" id="PIRSF034285">
    <property type="entry name" value="UCP034285"/>
    <property type="match status" value="1"/>
</dbReference>
<evidence type="ECO:0000313" key="1">
    <source>
        <dbReference type="EMBL" id="GGF18058.1"/>
    </source>
</evidence>
<dbReference type="SUPFAM" id="SSF52540">
    <property type="entry name" value="P-loop containing nucleoside triphosphate hydrolases"/>
    <property type="match status" value="1"/>
</dbReference>
<dbReference type="Proteomes" id="UP000646365">
    <property type="component" value="Unassembled WGS sequence"/>
</dbReference>
<gene>
    <name evidence="1" type="ORF">GCM10011611_24870</name>
</gene>
<evidence type="ECO:0008006" key="3">
    <source>
        <dbReference type="Google" id="ProtNLM"/>
    </source>
</evidence>
<reference evidence="1" key="1">
    <citation type="journal article" date="2014" name="Int. J. Syst. Evol. Microbiol.">
        <title>Complete genome sequence of Corynebacterium casei LMG S-19264T (=DSM 44701T), isolated from a smear-ripened cheese.</title>
        <authorList>
            <consortium name="US DOE Joint Genome Institute (JGI-PGF)"/>
            <person name="Walter F."/>
            <person name="Albersmeier A."/>
            <person name="Kalinowski J."/>
            <person name="Ruckert C."/>
        </authorList>
    </citation>
    <scope>NUCLEOTIDE SEQUENCE</scope>
    <source>
        <strain evidence="1">CGMCC 1.15725</strain>
    </source>
</reference>
<dbReference type="InterPro" id="IPR027417">
    <property type="entry name" value="P-loop_NTPase"/>
</dbReference>
<dbReference type="AlphaFoldDB" id="A0A8J2YTW2"/>
<evidence type="ECO:0000313" key="2">
    <source>
        <dbReference type="Proteomes" id="UP000646365"/>
    </source>
</evidence>
<dbReference type="InterPro" id="IPR017026">
    <property type="entry name" value="ImuA"/>
</dbReference>
<accession>A0A8J2YTW2</accession>
<organism evidence="1 2">
    <name type="scientific">Aliidongia dinghuensis</name>
    <dbReference type="NCBI Taxonomy" id="1867774"/>
    <lineage>
        <taxon>Bacteria</taxon>
        <taxon>Pseudomonadati</taxon>
        <taxon>Pseudomonadota</taxon>
        <taxon>Alphaproteobacteria</taxon>
        <taxon>Rhodospirillales</taxon>
        <taxon>Dongiaceae</taxon>
        <taxon>Aliidongia</taxon>
    </lineage>
</organism>
<name>A0A8J2YTW2_9PROT</name>
<dbReference type="EMBL" id="BMJQ01000006">
    <property type="protein sequence ID" value="GGF18058.1"/>
    <property type="molecule type" value="Genomic_DNA"/>
</dbReference>
<keyword evidence="2" id="KW-1185">Reference proteome</keyword>